<dbReference type="GO" id="GO:0043171">
    <property type="term" value="P:peptide catabolic process"/>
    <property type="evidence" value="ECO:0007669"/>
    <property type="project" value="TreeGrafter"/>
</dbReference>
<feature type="domain" description="Peptidase M1 membrane alanine aminopeptidase" evidence="14">
    <location>
        <begin position="283"/>
        <end position="500"/>
    </location>
</feature>
<evidence type="ECO:0000256" key="10">
    <source>
        <dbReference type="PIRSR" id="PIRSR634016-3"/>
    </source>
</evidence>
<feature type="domain" description="ERAP1-like C-terminal" evidence="15">
    <location>
        <begin position="586"/>
        <end position="919"/>
    </location>
</feature>
<keyword evidence="13" id="KW-0732">Signal</keyword>
<evidence type="ECO:0000256" key="5">
    <source>
        <dbReference type="ARBA" id="ARBA00022801"/>
    </source>
</evidence>
<dbReference type="InterPro" id="IPR024571">
    <property type="entry name" value="ERAP1-like_C_dom"/>
</dbReference>
<dbReference type="SUPFAM" id="SSF55486">
    <property type="entry name" value="Metalloproteases ('zincins'), catalytic domain"/>
    <property type="match status" value="1"/>
</dbReference>
<feature type="binding site" evidence="10">
    <location>
        <position position="378"/>
    </location>
    <ligand>
        <name>Zn(2+)</name>
        <dbReference type="ChEBI" id="CHEBI:29105"/>
        <note>catalytic</note>
    </ligand>
</feature>
<organism evidence="17 18">
    <name type="scientific">Symbiodinium microadriaticum</name>
    <name type="common">Dinoflagellate</name>
    <name type="synonym">Zooxanthella microadriatica</name>
    <dbReference type="NCBI Taxonomy" id="2951"/>
    <lineage>
        <taxon>Eukaryota</taxon>
        <taxon>Sar</taxon>
        <taxon>Alveolata</taxon>
        <taxon>Dinophyceae</taxon>
        <taxon>Suessiales</taxon>
        <taxon>Symbiodiniaceae</taxon>
        <taxon>Symbiodinium</taxon>
    </lineage>
</organism>
<feature type="domain" description="Aminopeptidase N-like N-terminal" evidence="16">
    <location>
        <begin position="61"/>
        <end position="248"/>
    </location>
</feature>
<feature type="binding site" evidence="9">
    <location>
        <position position="873"/>
    </location>
    <ligand>
        <name>substrate</name>
    </ligand>
</feature>
<dbReference type="AlphaFoldDB" id="A0A1Q9EGW6"/>
<evidence type="ECO:0000256" key="3">
    <source>
        <dbReference type="ARBA" id="ARBA00022670"/>
    </source>
</evidence>
<dbReference type="EMBL" id="LSRX01000155">
    <property type="protein sequence ID" value="OLQ06665.1"/>
    <property type="molecule type" value="Genomic_DNA"/>
</dbReference>
<feature type="signal peptide" evidence="13">
    <location>
        <begin position="1"/>
        <end position="27"/>
    </location>
</feature>
<dbReference type="OrthoDB" id="10031169at2759"/>
<evidence type="ECO:0000256" key="7">
    <source>
        <dbReference type="ARBA" id="ARBA00023049"/>
    </source>
</evidence>
<keyword evidence="4 10" id="KW-0479">Metal-binding</keyword>
<sequence length="946" mass="105925">MPRARRSRCLGCVVLLLVALCFHRARLAFLQAEEQPVEGTSDTGNDLDLSSEREVLPAEVVPERYDLHLDLDPEHLDTFSGEVTMTLQVTSETPFITLNARALSIDMKSVAFRQQGSDAVQAPVDTAEDAELERVSFHFSENLPLGLATLQLRYTGQLGQDMAGLYTSRYKSLHGWKSMALTQFEAVDARRMFPCWDEPSKKAIFGLSVSIPSALVAVSNMPSASETTISRKKKRVTFLDTPRMSSYLLALAVGRFDSIRAQTESGTLIRVLTVPGQADLGEFALDIARRSLVYYESYFEVPYPLPKLDMLAAPDFAAGAMENWGLVIYREVDLLCNISTVGVSRKVRIATVVAHELSHMWFGNLVTMEWWEQLWLNEGFANWMQTHSVNMLFPEWHMWEQYVVQEQSRALSLDALRSSHPIEVPIRNAKEVDEVFDAISYCKGGSIVRMLSGVLGPDNFRKGLGLYMKRFAYQNTASSDLWKCWEEVSGIQLPEMMDSWTRQQGFPLLIVNESQDSGVRGVRKLSVKQQWFLADGSAQPGDGDKLWQIPLLPGPLKEVTQKGKQPLPLLDKKTDTWDVPANAGAWIKFNFGQLAPYRVLYASPTLRSQLSKAVRSGEASAVDRIGLLMDAMAFAKQGQQPIHELLRLLAAFKGEKMTHVWEALASVLGTLYRTVSAIQSSEYTLALQQAVGNGLLRDALVQTGWSPSEHDSDLLRQKRALVLALVARYMPQDKEVRKEAQKKFDAWFQAPTLAMKQSLLPDDLKTSVFRIVLTNANGNAQYQALRRYVKGSDTPQAVRLSIYKALGAAPRKDLRMKTLDMAMGGRNGVRLQDIMYPIQGVAAMDREGAQIAWRWFLQRRRAITGRLRGANVRLLGSVIECAAGALPDKSHANAVEALFEQHPVPGLERSIAQLVEATRTEAKFVARMEDEMSRPEMKEVLEAFQE</sequence>
<dbReference type="PANTHER" id="PTHR11533:SF174">
    <property type="entry name" value="PUROMYCIN-SENSITIVE AMINOPEPTIDASE-RELATED"/>
    <property type="match status" value="1"/>
</dbReference>
<dbReference type="GO" id="GO:0016020">
    <property type="term" value="C:membrane"/>
    <property type="evidence" value="ECO:0007669"/>
    <property type="project" value="TreeGrafter"/>
</dbReference>
<evidence type="ECO:0000259" key="16">
    <source>
        <dbReference type="Pfam" id="PF17900"/>
    </source>
</evidence>
<dbReference type="Gene3D" id="1.10.390.10">
    <property type="entry name" value="Neutral Protease Domain 2"/>
    <property type="match status" value="1"/>
</dbReference>
<feature type="binding site" evidence="10">
    <location>
        <position position="355"/>
    </location>
    <ligand>
        <name>Zn(2+)</name>
        <dbReference type="ChEBI" id="CHEBI:29105"/>
        <note>catalytic</note>
    </ligand>
</feature>
<dbReference type="FunFam" id="1.10.390.10:FF:000001">
    <property type="entry name" value="Aminopeptidase"/>
    <property type="match status" value="1"/>
</dbReference>
<feature type="chain" id="PRO_5012932146" description="Aminopeptidase" evidence="13">
    <location>
        <begin position="28"/>
        <end position="946"/>
    </location>
</feature>
<comment type="similarity">
    <text evidence="1 12">Belongs to the peptidase M1 family.</text>
</comment>
<evidence type="ECO:0000256" key="1">
    <source>
        <dbReference type="ARBA" id="ARBA00010136"/>
    </source>
</evidence>
<dbReference type="EC" id="3.4.11.-" evidence="12"/>
<protein>
    <recommendedName>
        <fullName evidence="12">Aminopeptidase</fullName>
        <ecNumber evidence="12">3.4.11.-</ecNumber>
    </recommendedName>
</protein>
<keyword evidence="5 12" id="KW-0378">Hydrolase</keyword>
<dbReference type="PANTHER" id="PTHR11533">
    <property type="entry name" value="PROTEASE M1 ZINC METALLOPROTEASE"/>
    <property type="match status" value="1"/>
</dbReference>
<evidence type="ECO:0000256" key="4">
    <source>
        <dbReference type="ARBA" id="ARBA00022723"/>
    </source>
</evidence>
<evidence type="ECO:0000259" key="14">
    <source>
        <dbReference type="Pfam" id="PF01433"/>
    </source>
</evidence>
<dbReference type="Gene3D" id="1.25.50.20">
    <property type="match status" value="1"/>
</dbReference>
<dbReference type="InterPro" id="IPR027268">
    <property type="entry name" value="Peptidase_M4/M1_CTD_sf"/>
</dbReference>
<dbReference type="Proteomes" id="UP000186817">
    <property type="component" value="Unassembled WGS sequence"/>
</dbReference>
<proteinExistence type="inferred from homology"/>
<evidence type="ECO:0000256" key="13">
    <source>
        <dbReference type="SAM" id="SignalP"/>
    </source>
</evidence>
<evidence type="ECO:0000256" key="9">
    <source>
        <dbReference type="PIRSR" id="PIRSR634016-2"/>
    </source>
</evidence>
<evidence type="ECO:0000313" key="17">
    <source>
        <dbReference type="EMBL" id="OLQ06665.1"/>
    </source>
</evidence>
<evidence type="ECO:0000259" key="15">
    <source>
        <dbReference type="Pfam" id="PF11838"/>
    </source>
</evidence>
<dbReference type="Pfam" id="PF01433">
    <property type="entry name" value="Peptidase_M1"/>
    <property type="match status" value="1"/>
</dbReference>
<evidence type="ECO:0000256" key="11">
    <source>
        <dbReference type="PIRSR" id="PIRSR634016-4"/>
    </source>
</evidence>
<dbReference type="OMA" id="SHAIELW"/>
<feature type="binding site" evidence="10">
    <location>
        <position position="359"/>
    </location>
    <ligand>
        <name>Zn(2+)</name>
        <dbReference type="ChEBI" id="CHEBI:29105"/>
        <note>catalytic</note>
    </ligand>
</feature>
<feature type="binding site" evidence="9">
    <location>
        <begin position="319"/>
        <end position="323"/>
    </location>
    <ligand>
        <name>substrate</name>
    </ligand>
</feature>
<dbReference type="InterPro" id="IPR001930">
    <property type="entry name" value="Peptidase_M1"/>
</dbReference>
<evidence type="ECO:0000256" key="2">
    <source>
        <dbReference type="ARBA" id="ARBA00022438"/>
    </source>
</evidence>
<name>A0A1Q9EGW6_SYMMI</name>
<dbReference type="Pfam" id="PF17900">
    <property type="entry name" value="Peptidase_M1_N"/>
    <property type="match status" value="1"/>
</dbReference>
<dbReference type="GO" id="GO:0005737">
    <property type="term" value="C:cytoplasm"/>
    <property type="evidence" value="ECO:0007669"/>
    <property type="project" value="TreeGrafter"/>
</dbReference>
<evidence type="ECO:0000256" key="8">
    <source>
        <dbReference type="PIRSR" id="PIRSR634016-1"/>
    </source>
</evidence>
<dbReference type="PRINTS" id="PR00756">
    <property type="entry name" value="ALADIPTASE"/>
</dbReference>
<feature type="active site" description="Proton acceptor" evidence="8">
    <location>
        <position position="356"/>
    </location>
</feature>
<dbReference type="GO" id="GO:0008270">
    <property type="term" value="F:zinc ion binding"/>
    <property type="evidence" value="ECO:0007669"/>
    <property type="project" value="UniProtKB-UniRule"/>
</dbReference>
<keyword evidence="7 12" id="KW-0482">Metalloprotease</keyword>
<dbReference type="InterPro" id="IPR042097">
    <property type="entry name" value="Aminopeptidase_N-like_N_sf"/>
</dbReference>
<dbReference type="GO" id="GO:0070006">
    <property type="term" value="F:metalloaminopeptidase activity"/>
    <property type="evidence" value="ECO:0007669"/>
    <property type="project" value="TreeGrafter"/>
</dbReference>
<dbReference type="GO" id="GO:0006508">
    <property type="term" value="P:proteolysis"/>
    <property type="evidence" value="ECO:0007669"/>
    <property type="project" value="UniProtKB-KW"/>
</dbReference>
<dbReference type="Pfam" id="PF11838">
    <property type="entry name" value="ERAP1_C"/>
    <property type="match status" value="1"/>
</dbReference>
<feature type="site" description="Transition state stabilizer" evidence="11">
    <location>
        <position position="441"/>
    </location>
</feature>
<evidence type="ECO:0000313" key="18">
    <source>
        <dbReference type="Proteomes" id="UP000186817"/>
    </source>
</evidence>
<keyword evidence="6 10" id="KW-0862">Zinc</keyword>
<dbReference type="Gene3D" id="2.60.40.1910">
    <property type="match status" value="1"/>
</dbReference>
<dbReference type="InterPro" id="IPR050344">
    <property type="entry name" value="Peptidase_M1_aminopeptidases"/>
</dbReference>
<keyword evidence="18" id="KW-1185">Reference proteome</keyword>
<keyword evidence="3 12" id="KW-0645">Protease</keyword>
<comment type="cofactor">
    <cofactor evidence="10 12">
        <name>Zn(2+)</name>
        <dbReference type="ChEBI" id="CHEBI:29105"/>
    </cofactor>
    <text evidence="10 12">Binds 1 zinc ion per subunit.</text>
</comment>
<accession>A0A1Q9EGW6</accession>
<dbReference type="GO" id="GO:0005615">
    <property type="term" value="C:extracellular space"/>
    <property type="evidence" value="ECO:0007669"/>
    <property type="project" value="TreeGrafter"/>
</dbReference>
<dbReference type="SUPFAM" id="SSF63737">
    <property type="entry name" value="Leukotriene A4 hydrolase N-terminal domain"/>
    <property type="match status" value="1"/>
</dbReference>
<evidence type="ECO:0000256" key="12">
    <source>
        <dbReference type="RuleBase" id="RU364040"/>
    </source>
</evidence>
<feature type="binding site" evidence="9">
    <location>
        <position position="185"/>
    </location>
    <ligand>
        <name>substrate</name>
    </ligand>
</feature>
<dbReference type="Gene3D" id="2.60.40.1730">
    <property type="entry name" value="tricorn interacting facor f3 domain"/>
    <property type="match status" value="1"/>
</dbReference>
<evidence type="ECO:0000256" key="6">
    <source>
        <dbReference type="ARBA" id="ARBA00022833"/>
    </source>
</evidence>
<dbReference type="InterPro" id="IPR014782">
    <property type="entry name" value="Peptidase_M1_dom"/>
</dbReference>
<comment type="caution">
    <text evidence="17">The sequence shown here is derived from an EMBL/GenBank/DDBJ whole genome shotgun (WGS) entry which is preliminary data.</text>
</comment>
<dbReference type="CDD" id="cd09601">
    <property type="entry name" value="M1_APN-Q_like"/>
    <property type="match status" value="1"/>
</dbReference>
<keyword evidence="2 12" id="KW-0031">Aminopeptidase</keyword>
<dbReference type="GO" id="GO:0042277">
    <property type="term" value="F:peptide binding"/>
    <property type="evidence" value="ECO:0007669"/>
    <property type="project" value="TreeGrafter"/>
</dbReference>
<dbReference type="InterPro" id="IPR045357">
    <property type="entry name" value="Aminopeptidase_N-like_N"/>
</dbReference>
<dbReference type="InterPro" id="IPR034016">
    <property type="entry name" value="M1_APN-typ"/>
</dbReference>
<reference evidence="17 18" key="1">
    <citation type="submission" date="2016-02" db="EMBL/GenBank/DDBJ databases">
        <title>Genome analysis of coral dinoflagellate symbionts highlights evolutionary adaptations to a symbiotic lifestyle.</title>
        <authorList>
            <person name="Aranda M."/>
            <person name="Li Y."/>
            <person name="Liew Y.J."/>
            <person name="Baumgarten S."/>
            <person name="Simakov O."/>
            <person name="Wilson M."/>
            <person name="Piel J."/>
            <person name="Ashoor H."/>
            <person name="Bougouffa S."/>
            <person name="Bajic V.B."/>
            <person name="Ryu T."/>
            <person name="Ravasi T."/>
            <person name="Bayer T."/>
            <person name="Micklem G."/>
            <person name="Kim H."/>
            <person name="Bhak J."/>
            <person name="Lajeunesse T.C."/>
            <person name="Voolstra C.R."/>
        </authorList>
    </citation>
    <scope>NUCLEOTIDE SEQUENCE [LARGE SCALE GENOMIC DNA]</scope>
    <source>
        <strain evidence="17 18">CCMP2467</strain>
    </source>
</reference>
<gene>
    <name evidence="17" type="primary">APM1</name>
    <name evidence="17" type="ORF">AK812_SmicGene10023</name>
</gene>